<gene>
    <name evidence="2" type="ORF">OLC1_LOCUS4860</name>
</gene>
<dbReference type="InterPro" id="IPR028938">
    <property type="entry name" value="Rsf1-like"/>
</dbReference>
<dbReference type="AlphaFoldDB" id="A0AAV1CEK3"/>
<feature type="region of interest" description="Disordered" evidence="1">
    <location>
        <begin position="433"/>
        <end position="497"/>
    </location>
</feature>
<dbReference type="PANTHER" id="PTHR14296">
    <property type="entry name" value="REMODELING AND SPACING FACTOR 1"/>
    <property type="match status" value="1"/>
</dbReference>
<reference evidence="2" key="1">
    <citation type="submission" date="2023-03" db="EMBL/GenBank/DDBJ databases">
        <authorList>
            <person name="Julca I."/>
        </authorList>
    </citation>
    <scope>NUCLEOTIDE SEQUENCE</scope>
</reference>
<dbReference type="GO" id="GO:0006355">
    <property type="term" value="P:regulation of DNA-templated transcription"/>
    <property type="evidence" value="ECO:0007669"/>
    <property type="project" value="InterPro"/>
</dbReference>
<dbReference type="Proteomes" id="UP001161247">
    <property type="component" value="Chromosome 2"/>
</dbReference>
<feature type="region of interest" description="Disordered" evidence="1">
    <location>
        <begin position="340"/>
        <end position="385"/>
    </location>
</feature>
<organism evidence="2 3">
    <name type="scientific">Oldenlandia corymbosa var. corymbosa</name>
    <dbReference type="NCBI Taxonomy" id="529605"/>
    <lineage>
        <taxon>Eukaryota</taxon>
        <taxon>Viridiplantae</taxon>
        <taxon>Streptophyta</taxon>
        <taxon>Embryophyta</taxon>
        <taxon>Tracheophyta</taxon>
        <taxon>Spermatophyta</taxon>
        <taxon>Magnoliopsida</taxon>
        <taxon>eudicotyledons</taxon>
        <taxon>Gunneridae</taxon>
        <taxon>Pentapetalae</taxon>
        <taxon>asterids</taxon>
        <taxon>lamiids</taxon>
        <taxon>Gentianales</taxon>
        <taxon>Rubiaceae</taxon>
        <taxon>Rubioideae</taxon>
        <taxon>Spermacoceae</taxon>
        <taxon>Hedyotis-Oldenlandia complex</taxon>
        <taxon>Oldenlandia</taxon>
    </lineage>
</organism>
<proteinExistence type="predicted"/>
<protein>
    <submittedName>
        <fullName evidence="2">OLC1v1028961C2</fullName>
    </submittedName>
</protein>
<evidence type="ECO:0000313" key="3">
    <source>
        <dbReference type="Proteomes" id="UP001161247"/>
    </source>
</evidence>
<dbReference type="PANTHER" id="PTHR14296:SF12">
    <property type="entry name" value="DDT DOMAIN-CONTAINING PROTEIN DDR4 ISOFORM X1"/>
    <property type="match status" value="1"/>
</dbReference>
<accession>A0AAV1CEK3</accession>
<dbReference type="EMBL" id="OX459119">
    <property type="protein sequence ID" value="CAI9093458.1"/>
    <property type="molecule type" value="Genomic_DNA"/>
</dbReference>
<sequence>MPETRQMRRMTSKVEKKPDLNDVVCISEGEEEEDDSPPEIEIQKKMLRQRWELASVLNFFNVFEPVIQSNLKISAEEIETALIEPNDALAQLHLVLLKGVAPSSKMLKVSDAWVSVLAKKLESWWPWVAEGEFPLTATKGEEMNRYKELDPAIRLRILKALCELRADRDDIVTYINDSMKNGTGPCPFQKEKLGEDGKGTLYWCDGNEDIGYRLYKEVQVALKPKVKGEVDRLGIISQWETLATNLEEFHKAVCKFSSSKVQLEVKVAKAVEADVLPTLERLQKKKERVLKQQKKQEKLMAALRNSRVIRMGRNRTRRPVSYKFEDYDKAIEEAIEVTQQKKISRRRYGGEREPAYTSGSESVESDSSSEDHQGVNEDQNANDEREDVRCDHDNHFNNLNVEENNVGDTKSWPVRRTNASRCNEGFAGNIDMNVDESGTSLTPKQKLRKRPTTSTSVKSSMISDAEDENSYEDANKRIRVCGNSSEVASTDEDDFSR</sequence>
<evidence type="ECO:0000256" key="1">
    <source>
        <dbReference type="SAM" id="MobiDB-lite"/>
    </source>
</evidence>
<evidence type="ECO:0000313" key="2">
    <source>
        <dbReference type="EMBL" id="CAI9093458.1"/>
    </source>
</evidence>
<feature type="compositionally biased region" description="Polar residues" evidence="1">
    <location>
        <begin position="452"/>
        <end position="462"/>
    </location>
</feature>
<name>A0AAV1CEK3_OLDCO</name>
<keyword evidence="3" id="KW-1185">Reference proteome</keyword>
<dbReference type="GO" id="GO:0031213">
    <property type="term" value="C:RSF complex"/>
    <property type="evidence" value="ECO:0007669"/>
    <property type="project" value="InterPro"/>
</dbReference>